<evidence type="ECO:0008006" key="4">
    <source>
        <dbReference type="Google" id="ProtNLM"/>
    </source>
</evidence>
<sequence length="321" mass="36286">MLHDVTDATRRFIGLLDADQREHAMRSVTDDDLRHRWGYAPGIRPGLVLGDLRRDQRKAVHGMLATVLSPHTYTQAAAVMALEDVLDHREGGHRDRHSGDYWTILFGTPDGDEPWGWRIEGHHLSVNVLVADGRVSATPFFLGANPARVTYRGRVVGQPLLFEEELARELLDRMDPTARRLAVVSDLTPHDIRSSDSPRVNPSEPVGVTPAQLSKPAGELLLDIVRFYLDRLRHELADEEFARIDQERLHFSWEGSLRRGEGHYYRVQGPELLIEYDNTFNEANHIHTVWRRHCGDFGDDLLAAHCDASRHTVALGTAQNG</sequence>
<evidence type="ECO:0000256" key="1">
    <source>
        <dbReference type="SAM" id="MobiDB-lite"/>
    </source>
</evidence>
<dbReference type="Pfam" id="PF12006">
    <property type="entry name" value="DUF3500"/>
    <property type="match status" value="1"/>
</dbReference>
<feature type="region of interest" description="Disordered" evidence="1">
    <location>
        <begin position="190"/>
        <end position="211"/>
    </location>
</feature>
<dbReference type="PANTHER" id="PTHR37489">
    <property type="entry name" value="DUF3500 DOMAIN-CONTAINING PROTEIN"/>
    <property type="match status" value="1"/>
</dbReference>
<protein>
    <recommendedName>
        <fullName evidence="4">DUF3500 domain-containing protein</fullName>
    </recommendedName>
</protein>
<dbReference type="InterPro" id="IPR021889">
    <property type="entry name" value="DUF3500"/>
</dbReference>
<evidence type="ECO:0000313" key="2">
    <source>
        <dbReference type="EMBL" id="KUL65076.1"/>
    </source>
</evidence>
<dbReference type="EMBL" id="LLZJ01000073">
    <property type="protein sequence ID" value="KUL65076.1"/>
    <property type="molecule type" value="Genomic_DNA"/>
</dbReference>
<dbReference type="OrthoDB" id="581140at2"/>
<name>A0A0X3X9A5_STRVO</name>
<organism evidence="2 3">
    <name type="scientific">Streptomyces violaceusniger</name>
    <dbReference type="NCBI Taxonomy" id="68280"/>
    <lineage>
        <taxon>Bacteria</taxon>
        <taxon>Bacillati</taxon>
        <taxon>Actinomycetota</taxon>
        <taxon>Actinomycetes</taxon>
        <taxon>Kitasatosporales</taxon>
        <taxon>Streptomycetaceae</taxon>
        <taxon>Streptomyces</taxon>
        <taxon>Streptomyces violaceusniger group</taxon>
    </lineage>
</organism>
<reference evidence="3" key="1">
    <citation type="submission" date="2015-10" db="EMBL/GenBank/DDBJ databases">
        <authorList>
            <person name="Ju K.-S."/>
            <person name="Doroghazi J.R."/>
            <person name="Metcalf W.W."/>
        </authorList>
    </citation>
    <scope>NUCLEOTIDE SEQUENCE [LARGE SCALE GENOMIC DNA]</scope>
    <source>
        <strain evidence="3">NRRL F-8817</strain>
    </source>
</reference>
<comment type="caution">
    <text evidence="2">The sequence shown here is derived from an EMBL/GenBank/DDBJ whole genome shotgun (WGS) entry which is preliminary data.</text>
</comment>
<accession>A0A0X3X9A5</accession>
<proteinExistence type="predicted"/>
<gene>
    <name evidence="2" type="ORF">ADL28_08330</name>
</gene>
<dbReference type="AlphaFoldDB" id="A0A0X3X9A5"/>
<evidence type="ECO:0000313" key="3">
    <source>
        <dbReference type="Proteomes" id="UP000053413"/>
    </source>
</evidence>
<dbReference type="Proteomes" id="UP000053413">
    <property type="component" value="Unassembled WGS sequence"/>
</dbReference>
<dbReference type="PANTHER" id="PTHR37489:SF1">
    <property type="entry name" value="DUF3500 DOMAIN-CONTAINING PROTEIN"/>
    <property type="match status" value="1"/>
</dbReference>